<proteinExistence type="inferred from homology"/>
<dbReference type="Proteomes" id="UP000740557">
    <property type="component" value="Unassembled WGS sequence"/>
</dbReference>
<dbReference type="GO" id="GO:0004347">
    <property type="term" value="F:glucose-6-phosphate isomerase activity"/>
    <property type="evidence" value="ECO:0007669"/>
    <property type="project" value="UniProtKB-EC"/>
</dbReference>
<dbReference type="InterPro" id="IPR001672">
    <property type="entry name" value="G6P_Isomerase"/>
</dbReference>
<dbReference type="EC" id="5.3.1.9" evidence="7"/>
<dbReference type="AlphaFoldDB" id="A0A955ECF4"/>
<comment type="similarity">
    <text evidence="2 7">Belongs to the GPI family.</text>
</comment>
<organism evidence="8 9">
    <name type="scientific">candidate division WWE3 bacterium</name>
    <dbReference type="NCBI Taxonomy" id="2053526"/>
    <lineage>
        <taxon>Bacteria</taxon>
        <taxon>Katanobacteria</taxon>
    </lineage>
</organism>
<comment type="catalytic activity">
    <reaction evidence="6 7">
        <text>alpha-D-glucose 6-phosphate = beta-D-fructose 6-phosphate</text>
        <dbReference type="Rhea" id="RHEA:11816"/>
        <dbReference type="ChEBI" id="CHEBI:57634"/>
        <dbReference type="ChEBI" id="CHEBI:58225"/>
        <dbReference type="EC" id="5.3.1.9"/>
    </reaction>
</comment>
<keyword evidence="5 7" id="KW-0413">Isomerase</keyword>
<evidence type="ECO:0000256" key="5">
    <source>
        <dbReference type="ARBA" id="ARBA00023235"/>
    </source>
</evidence>
<evidence type="ECO:0000256" key="6">
    <source>
        <dbReference type="ARBA" id="ARBA00029321"/>
    </source>
</evidence>
<dbReference type="PROSITE" id="PS51463">
    <property type="entry name" value="P_GLUCOSE_ISOMERASE_3"/>
    <property type="match status" value="1"/>
</dbReference>
<keyword evidence="3 7" id="KW-0312">Gluconeogenesis</keyword>
<dbReference type="GO" id="GO:0051156">
    <property type="term" value="P:glucose 6-phosphate metabolic process"/>
    <property type="evidence" value="ECO:0007669"/>
    <property type="project" value="TreeGrafter"/>
</dbReference>
<dbReference type="InterPro" id="IPR046348">
    <property type="entry name" value="SIS_dom_sf"/>
</dbReference>
<comment type="caution">
    <text evidence="8">The sequence shown here is derived from an EMBL/GenBank/DDBJ whole genome shotgun (WGS) entry which is preliminary data.</text>
</comment>
<protein>
    <recommendedName>
        <fullName evidence="7">Glucose-6-phosphate isomerase</fullName>
        <ecNumber evidence="7">5.3.1.9</ecNumber>
    </recommendedName>
</protein>
<dbReference type="PANTHER" id="PTHR11469:SF1">
    <property type="entry name" value="GLUCOSE-6-PHOSPHATE ISOMERASE"/>
    <property type="match status" value="1"/>
</dbReference>
<dbReference type="Pfam" id="PF00342">
    <property type="entry name" value="PGI"/>
    <property type="match status" value="1"/>
</dbReference>
<dbReference type="PRINTS" id="PR00662">
    <property type="entry name" value="G6PISOMERASE"/>
</dbReference>
<evidence type="ECO:0000256" key="4">
    <source>
        <dbReference type="ARBA" id="ARBA00023152"/>
    </source>
</evidence>
<evidence type="ECO:0000313" key="8">
    <source>
        <dbReference type="EMBL" id="MCA9308008.1"/>
    </source>
</evidence>
<dbReference type="PANTHER" id="PTHR11469">
    <property type="entry name" value="GLUCOSE-6-PHOSPHATE ISOMERASE"/>
    <property type="match status" value="1"/>
</dbReference>
<dbReference type="InterPro" id="IPR018189">
    <property type="entry name" value="Phosphoglucose_isomerase_CS"/>
</dbReference>
<evidence type="ECO:0000256" key="2">
    <source>
        <dbReference type="ARBA" id="ARBA00006604"/>
    </source>
</evidence>
<dbReference type="GO" id="GO:0097367">
    <property type="term" value="F:carbohydrate derivative binding"/>
    <property type="evidence" value="ECO:0007669"/>
    <property type="project" value="InterPro"/>
</dbReference>
<dbReference type="GO" id="GO:0048029">
    <property type="term" value="F:monosaccharide binding"/>
    <property type="evidence" value="ECO:0007669"/>
    <property type="project" value="TreeGrafter"/>
</dbReference>
<reference evidence="8" key="1">
    <citation type="submission" date="2020-04" db="EMBL/GenBank/DDBJ databases">
        <authorList>
            <person name="Zhang T."/>
        </authorList>
    </citation>
    <scope>NUCLEOTIDE SEQUENCE</scope>
    <source>
        <strain evidence="8">HKST-UBA79</strain>
    </source>
</reference>
<dbReference type="PROSITE" id="PS00765">
    <property type="entry name" value="P_GLUCOSE_ISOMERASE_1"/>
    <property type="match status" value="1"/>
</dbReference>
<name>A0A955ECF4_UNCKA</name>
<dbReference type="SUPFAM" id="SSF53697">
    <property type="entry name" value="SIS domain"/>
    <property type="match status" value="1"/>
</dbReference>
<sequence length="435" mass="48687">MELRYLESAQLDNSKIQQHLSKLRQYHEKLVHVTTHTEYSEAESSINLPFDQQNISTVMEMKAKKTSSQLKYIIDVGIGGSSLGTKAIYDALYGYTDLLEPNRFPKIIFVDTNDADQLSHILKFLTKSIINPEEVLINVITKSGKTTETLANMELIESVVPNFKDRTVITTMHNSPLWIAAQDAGIATLTVPDKVGGRYSVFTAVGLFPLACANVDILGLVEGAMNTRQSCLNPDLESNPATVSAALLFEHYGQGKVINDNFFFHPELESLGKWYRQLMGESIGKEFDMQGNQINTGITPTVSIGSTDLHSMGQLYLGGPKNKFFTLIGGAHKHTKVDLPTYMPLDTKVVPLENKTTQNIMDAIYGGLAATFKKQQIPFMEIILEDIAEENLGRFMQFKMLEMMYLGCLFNVNTFDQPNVESYKNETKRLLQEQS</sequence>
<dbReference type="GO" id="GO:0006096">
    <property type="term" value="P:glycolytic process"/>
    <property type="evidence" value="ECO:0007669"/>
    <property type="project" value="UniProtKB-KW"/>
</dbReference>
<comment type="pathway">
    <text evidence="1 7">Carbohydrate degradation; glycolysis; D-glyceraldehyde 3-phosphate and glycerone phosphate from D-glucose: step 2/4.</text>
</comment>
<dbReference type="GO" id="GO:0005829">
    <property type="term" value="C:cytosol"/>
    <property type="evidence" value="ECO:0007669"/>
    <property type="project" value="TreeGrafter"/>
</dbReference>
<accession>A0A955ECF4</accession>
<evidence type="ECO:0000256" key="1">
    <source>
        <dbReference type="ARBA" id="ARBA00004926"/>
    </source>
</evidence>
<dbReference type="EMBL" id="JAGQNX010000019">
    <property type="protein sequence ID" value="MCA9308008.1"/>
    <property type="molecule type" value="Genomic_DNA"/>
</dbReference>
<dbReference type="CDD" id="cd05015">
    <property type="entry name" value="SIS_PGI_1"/>
    <property type="match status" value="1"/>
</dbReference>
<dbReference type="Gene3D" id="3.40.50.10490">
    <property type="entry name" value="Glucose-6-phosphate isomerase like protein, domain 1"/>
    <property type="match status" value="2"/>
</dbReference>
<dbReference type="GO" id="GO:0006094">
    <property type="term" value="P:gluconeogenesis"/>
    <property type="evidence" value="ECO:0007669"/>
    <property type="project" value="UniProtKB-KW"/>
</dbReference>
<dbReference type="InterPro" id="IPR035476">
    <property type="entry name" value="SIS_PGI_1"/>
</dbReference>
<evidence type="ECO:0000256" key="7">
    <source>
        <dbReference type="RuleBase" id="RU000612"/>
    </source>
</evidence>
<keyword evidence="4 7" id="KW-0324">Glycolysis</keyword>
<gene>
    <name evidence="8" type="ORF">KC980_00700</name>
</gene>
<reference evidence="8" key="2">
    <citation type="journal article" date="2021" name="Microbiome">
        <title>Successional dynamics and alternative stable states in a saline activated sludge microbial community over 9 years.</title>
        <authorList>
            <person name="Wang Y."/>
            <person name="Ye J."/>
            <person name="Ju F."/>
            <person name="Liu L."/>
            <person name="Boyd J.A."/>
            <person name="Deng Y."/>
            <person name="Parks D.H."/>
            <person name="Jiang X."/>
            <person name="Yin X."/>
            <person name="Woodcroft B.J."/>
            <person name="Tyson G.W."/>
            <person name="Hugenholtz P."/>
            <person name="Polz M.F."/>
            <person name="Zhang T."/>
        </authorList>
    </citation>
    <scope>NUCLEOTIDE SEQUENCE</scope>
    <source>
        <strain evidence="8">HKST-UBA79</strain>
    </source>
</reference>
<evidence type="ECO:0000313" key="9">
    <source>
        <dbReference type="Proteomes" id="UP000740557"/>
    </source>
</evidence>
<evidence type="ECO:0000256" key="3">
    <source>
        <dbReference type="ARBA" id="ARBA00022432"/>
    </source>
</evidence>